<dbReference type="InterPro" id="IPR005255">
    <property type="entry name" value="PdxA_fam"/>
</dbReference>
<accession>A0A7C4TBZ7</accession>
<keyword evidence="1" id="KW-0479">Metal-binding</keyword>
<dbReference type="GO" id="GO:0051287">
    <property type="term" value="F:NAD binding"/>
    <property type="evidence" value="ECO:0007669"/>
    <property type="project" value="InterPro"/>
</dbReference>
<name>A0A7C4TBZ7_UNCW3</name>
<evidence type="ECO:0000256" key="1">
    <source>
        <dbReference type="ARBA" id="ARBA00022723"/>
    </source>
</evidence>
<dbReference type="GO" id="GO:0046872">
    <property type="term" value="F:metal ion binding"/>
    <property type="evidence" value="ECO:0007669"/>
    <property type="project" value="UniProtKB-KW"/>
</dbReference>
<evidence type="ECO:0000256" key="2">
    <source>
        <dbReference type="ARBA" id="ARBA00023002"/>
    </source>
</evidence>
<reference evidence="4" key="1">
    <citation type="journal article" date="2020" name="mSystems">
        <title>Genome- and Community-Level Interaction Insights into Carbon Utilization and Element Cycling Functions of Hydrothermarchaeota in Hydrothermal Sediment.</title>
        <authorList>
            <person name="Zhou Z."/>
            <person name="Liu Y."/>
            <person name="Xu W."/>
            <person name="Pan J."/>
            <person name="Luo Z.H."/>
            <person name="Li M."/>
        </authorList>
    </citation>
    <scope>NUCLEOTIDE SEQUENCE [LARGE SCALE GENOMIC DNA]</scope>
    <source>
        <strain evidence="4">SpSt-774</strain>
    </source>
</reference>
<gene>
    <name evidence="4" type="ORF">ENV60_05760</name>
</gene>
<proteinExistence type="predicted"/>
<keyword evidence="3" id="KW-0520">NAD</keyword>
<dbReference type="SUPFAM" id="SSF53659">
    <property type="entry name" value="Isocitrate/Isopropylmalate dehydrogenase-like"/>
    <property type="match status" value="1"/>
</dbReference>
<dbReference type="EMBL" id="DTGZ01000104">
    <property type="protein sequence ID" value="HGV97784.1"/>
    <property type="molecule type" value="Genomic_DNA"/>
</dbReference>
<organism evidence="4">
    <name type="scientific">candidate division WOR-3 bacterium</name>
    <dbReference type="NCBI Taxonomy" id="2052148"/>
    <lineage>
        <taxon>Bacteria</taxon>
        <taxon>Bacteria division WOR-3</taxon>
    </lineage>
</organism>
<dbReference type="Pfam" id="PF04166">
    <property type="entry name" value="PdxA"/>
    <property type="match status" value="1"/>
</dbReference>
<sequence>MKLGITIGDPSGIGPELILKSLPHFLKYKPIIYGNKNIFEKTARNLHLDKNYRLIKECIRDTVPSIKFQFGRPNENTGKIALASIKSALADEPDILITAPIVKSVIKRFEKNFIGHTEFLANYFNTKEFAMVGILNHKRIMFLTTHLPVADVPKKIKDDEICQKLLLFDKELKKFFGIKRPCFGVSALNPHGAEFSYGEERIIEKGIALARRKGISAFGPFPADSLFNRVFDGFLVMYHDQGFTYLKAKGGGLNWTCGLPIIRLSPLYGAALDIAGKNCADNKGMVNALKMGIIMFNKSRKGAV</sequence>
<dbReference type="PANTHER" id="PTHR30004:SF6">
    <property type="entry name" value="D-THREONATE 4-PHOSPHATE DEHYDROGENASE"/>
    <property type="match status" value="1"/>
</dbReference>
<evidence type="ECO:0000313" key="4">
    <source>
        <dbReference type="EMBL" id="HGV97784.1"/>
    </source>
</evidence>
<keyword evidence="2" id="KW-0560">Oxidoreductase</keyword>
<dbReference type="Gene3D" id="3.40.718.10">
    <property type="entry name" value="Isopropylmalate Dehydrogenase"/>
    <property type="match status" value="1"/>
</dbReference>
<evidence type="ECO:0000256" key="3">
    <source>
        <dbReference type="ARBA" id="ARBA00023027"/>
    </source>
</evidence>
<dbReference type="AlphaFoldDB" id="A0A7C4TBZ7"/>
<comment type="caution">
    <text evidence="4">The sequence shown here is derived from an EMBL/GenBank/DDBJ whole genome shotgun (WGS) entry which is preliminary data.</text>
</comment>
<dbReference type="PANTHER" id="PTHR30004">
    <property type="entry name" value="4-HYDROXYTHREONINE-4-PHOSPHATE DEHYDROGENASE"/>
    <property type="match status" value="1"/>
</dbReference>
<evidence type="ECO:0008006" key="5">
    <source>
        <dbReference type="Google" id="ProtNLM"/>
    </source>
</evidence>
<protein>
    <recommendedName>
        <fullName evidence="5">4-hydroxythreonine-4-phosphate dehydrogenase PdxA</fullName>
    </recommendedName>
</protein>
<dbReference type="GO" id="GO:0016491">
    <property type="term" value="F:oxidoreductase activity"/>
    <property type="evidence" value="ECO:0007669"/>
    <property type="project" value="UniProtKB-KW"/>
</dbReference>